<comment type="caution">
    <text evidence="4">The sequence shown here is derived from an EMBL/GenBank/DDBJ whole genome shotgun (WGS) entry which is preliminary data.</text>
</comment>
<dbReference type="PANTHER" id="PTHR11845">
    <property type="entry name" value="5'-DEOXYNUCLEOTIDASE HDDC2"/>
    <property type="match status" value="1"/>
</dbReference>
<organism evidence="4 5">
    <name type="scientific">Paenirhodobacter populi</name>
    <dbReference type="NCBI Taxonomy" id="2306993"/>
    <lineage>
        <taxon>Bacteria</taxon>
        <taxon>Pseudomonadati</taxon>
        <taxon>Pseudomonadota</taxon>
        <taxon>Alphaproteobacteria</taxon>
        <taxon>Rhodobacterales</taxon>
        <taxon>Rhodobacter group</taxon>
        <taxon>Paenirhodobacter</taxon>
    </lineage>
</organism>
<dbReference type="InterPro" id="IPR039356">
    <property type="entry name" value="YfbR/HDDC2"/>
</dbReference>
<sequence length="209" mass="22733">MDRLDRQLGFLVEVEKLKSVYRATPLADLSRPENSAEHSWTLALYALVLSDQAVPGVDVNRAIRMLLLHDIVEIDVGDVPIHSQNGTAHDSAATQAAEAAAADRIFSLLPRDLAEDLHATWAEFEANETPTAQYAKSLDRVQPVLLNHAGGGGSWIDYNVTLVQLDERVGAKVARGLPGVWARVRAAVLPWFQAHGRASAQAAEKSKTI</sequence>
<evidence type="ECO:0000313" key="4">
    <source>
        <dbReference type="EMBL" id="RWR07796.1"/>
    </source>
</evidence>
<dbReference type="InterPro" id="IPR006674">
    <property type="entry name" value="HD_domain"/>
</dbReference>
<dbReference type="GO" id="GO:0002953">
    <property type="term" value="F:5'-deoxynucleotidase activity"/>
    <property type="evidence" value="ECO:0007669"/>
    <property type="project" value="InterPro"/>
</dbReference>
<accession>A0A443IPN1</accession>
<keyword evidence="2" id="KW-0378">Hydrolase</keyword>
<evidence type="ECO:0000256" key="2">
    <source>
        <dbReference type="ARBA" id="ARBA00022801"/>
    </source>
</evidence>
<dbReference type="SUPFAM" id="SSF109604">
    <property type="entry name" value="HD-domain/PDEase-like"/>
    <property type="match status" value="1"/>
</dbReference>
<evidence type="ECO:0000256" key="1">
    <source>
        <dbReference type="ARBA" id="ARBA00022723"/>
    </source>
</evidence>
<dbReference type="GO" id="GO:0005737">
    <property type="term" value="C:cytoplasm"/>
    <property type="evidence" value="ECO:0007669"/>
    <property type="project" value="TreeGrafter"/>
</dbReference>
<evidence type="ECO:0000259" key="3">
    <source>
        <dbReference type="Pfam" id="PF13023"/>
    </source>
</evidence>
<gene>
    <name evidence="4" type="ORF">D2T33_16585</name>
</gene>
<dbReference type="PANTHER" id="PTHR11845:SF13">
    <property type="entry name" value="5'-DEOXYNUCLEOTIDASE HDDC2"/>
    <property type="match status" value="1"/>
</dbReference>
<dbReference type="RefSeq" id="WP_128270523.1">
    <property type="nucleotide sequence ID" value="NZ_SAUW01000020.1"/>
</dbReference>
<evidence type="ECO:0000313" key="5">
    <source>
        <dbReference type="Proteomes" id="UP000285710"/>
    </source>
</evidence>
<feature type="domain" description="HD" evidence="3">
    <location>
        <begin position="14"/>
        <end position="181"/>
    </location>
</feature>
<dbReference type="GO" id="GO:0046872">
    <property type="term" value="F:metal ion binding"/>
    <property type="evidence" value="ECO:0007669"/>
    <property type="project" value="UniProtKB-KW"/>
</dbReference>
<name>A0A443IPN1_9RHOB</name>
<dbReference type="Proteomes" id="UP000285710">
    <property type="component" value="Unassembled WGS sequence"/>
</dbReference>
<reference evidence="4 5" key="2">
    <citation type="submission" date="2019-01" db="EMBL/GenBank/DDBJ databases">
        <authorList>
            <person name="Li Y."/>
        </authorList>
    </citation>
    <scope>NUCLEOTIDE SEQUENCE [LARGE SCALE GENOMIC DNA]</scope>
    <source>
        <strain evidence="4 5">2D-5</strain>
    </source>
</reference>
<dbReference type="EMBL" id="SAUW01000020">
    <property type="protein sequence ID" value="RWR07796.1"/>
    <property type="molecule type" value="Genomic_DNA"/>
</dbReference>
<dbReference type="Gene3D" id="1.10.3210.10">
    <property type="entry name" value="Hypothetical protein af1432"/>
    <property type="match status" value="1"/>
</dbReference>
<keyword evidence="1" id="KW-0479">Metal-binding</keyword>
<protein>
    <submittedName>
        <fullName evidence="4">HD domain-containing protein</fullName>
    </submittedName>
</protein>
<reference evidence="4 5" key="1">
    <citation type="submission" date="2019-01" db="EMBL/GenBank/DDBJ databases">
        <title>Sinorhodobacter populi sp. nov. isolated from the symptomatic bark tissue of Populus euramericana canker.</title>
        <authorList>
            <person name="Xu G."/>
        </authorList>
    </citation>
    <scope>NUCLEOTIDE SEQUENCE [LARGE SCALE GENOMIC DNA]</scope>
    <source>
        <strain evidence="4 5">2D-5</strain>
    </source>
</reference>
<dbReference type="Pfam" id="PF13023">
    <property type="entry name" value="HD_3"/>
    <property type="match status" value="1"/>
</dbReference>
<dbReference type="AlphaFoldDB" id="A0A443IPN1"/>
<keyword evidence="5" id="KW-1185">Reference proteome</keyword>
<proteinExistence type="predicted"/>